<feature type="compositionally biased region" description="Basic and acidic residues" evidence="2">
    <location>
        <begin position="288"/>
        <end position="310"/>
    </location>
</feature>
<dbReference type="SMART" id="SM00164">
    <property type="entry name" value="TBC"/>
    <property type="match status" value="1"/>
</dbReference>
<dbReference type="OrthoDB" id="10264062at2759"/>
<dbReference type="AlphaFoldDB" id="A0A1Y2B0D6"/>
<dbReference type="Gene3D" id="1.10.8.270">
    <property type="entry name" value="putative rabgap domain of human tbc1 domain family member 14 like domains"/>
    <property type="match status" value="1"/>
</dbReference>
<feature type="compositionally biased region" description="Low complexity" evidence="2">
    <location>
        <begin position="40"/>
        <end position="52"/>
    </location>
</feature>
<dbReference type="GO" id="GO:0005096">
    <property type="term" value="F:GTPase activator activity"/>
    <property type="evidence" value="ECO:0007669"/>
    <property type="project" value="UniProtKB-KW"/>
</dbReference>
<evidence type="ECO:0000256" key="1">
    <source>
        <dbReference type="ARBA" id="ARBA00022468"/>
    </source>
</evidence>
<feature type="region of interest" description="Disordered" evidence="2">
    <location>
        <begin position="281"/>
        <end position="329"/>
    </location>
</feature>
<gene>
    <name evidence="4" type="ORF">BCR39DRAFT_536309</name>
</gene>
<evidence type="ECO:0000313" key="4">
    <source>
        <dbReference type="EMBL" id="ORY28020.1"/>
    </source>
</evidence>
<dbReference type="InParanoid" id="A0A1Y2B0D6"/>
<comment type="caution">
    <text evidence="4">The sequence shown here is derived from an EMBL/GenBank/DDBJ whole genome shotgun (WGS) entry which is preliminary data.</text>
</comment>
<accession>A0A1Y2B0D6</accession>
<evidence type="ECO:0000256" key="2">
    <source>
        <dbReference type="SAM" id="MobiDB-lite"/>
    </source>
</evidence>
<feature type="region of interest" description="Disordered" evidence="2">
    <location>
        <begin position="834"/>
        <end position="854"/>
    </location>
</feature>
<dbReference type="EMBL" id="MCFC01000034">
    <property type="protein sequence ID" value="ORY28020.1"/>
    <property type="molecule type" value="Genomic_DNA"/>
</dbReference>
<name>A0A1Y2B0D6_9TREE</name>
<sequence length="876" mass="98432">MKFLADLHNPNDMTTSTAADEEKQRSESSEDSPTSLIDISSLSLQPQPNSPNMSDFEHVSQTSLSLASSVSPDKKAKLLYCKSHVSIHPTQFNRDNISGYLGVVEVEAQPGNVVADDEGGVKSAGSKELLVTWVPDELLARMDEEDREGYKRVEGRSLQPAKEKEEDGFVFVSLPPPKGETYAFSVPLSNIYSILVYPPSLSHWYGSATINLLGGVSLPTLFFHDDESPLLPGSRQGSQNDAQTRSRSQWGFPPFVALLETRATMLKSRLVTPRHNQGGELWLVNPSKSDRDVHDTPIEEPKAMPDRRQSAEPNATVNGNPYPPRASLPDVRIINQSTPRQTLMTGLSNITNFSRKAAQQIMSHPLAQPVVPHLPPAVRSLVNVPGEWERSGRFPPKGAKNNDVASEFESARLYLARWARVVAEEGERARREELAAQAGLGRGRDVPRDMTSTLGVFSLLTAPGSKRPTPKPTRTPELPITRRDWDSLAAQGRDELFIRREIFKRGFTDSPEPDQQEARREGWAVLLGIVPWGVGGVGGGEIGKKKRFEEREKLREEKRAEYERLKGKWKNDGDESRQEEWKEEWHRIDVDCRRTDRTQSIFAIPTTLGRDGEKEAAADKWDGKTEAEEGGAAPLNPHIAALRTILMTYHTYSPELGYVQGMSDLLSPIYVVFDANEADAFWGLVGVMRMMESNFLRDQSGMKRQLSTLQQLIGVMDPELYAYLERTDSLNLFFCFRWILIAFKREFKFEDVIRLWEVLWTNYYSDHFVLFVALAILQSHRDVLLRYLTEFDEVLKYANDLSGTIDLDTTLAQAEVLFVSFRNMVQDVEANPAAGEGGLRRRRGSLGGGVEVDGGRKRVSEQLRELLEHWEPSGLE</sequence>
<keyword evidence="1" id="KW-0343">GTPase activation</keyword>
<reference evidence="4 5" key="1">
    <citation type="submission" date="2016-07" db="EMBL/GenBank/DDBJ databases">
        <title>Pervasive Adenine N6-methylation of Active Genes in Fungi.</title>
        <authorList>
            <consortium name="DOE Joint Genome Institute"/>
            <person name="Mondo S.J."/>
            <person name="Dannebaum R.O."/>
            <person name="Kuo R.C."/>
            <person name="Labutti K."/>
            <person name="Haridas S."/>
            <person name="Kuo A."/>
            <person name="Salamov A."/>
            <person name="Ahrendt S.R."/>
            <person name="Lipzen A."/>
            <person name="Sullivan W."/>
            <person name="Andreopoulos W.B."/>
            <person name="Clum A."/>
            <person name="Lindquist E."/>
            <person name="Daum C."/>
            <person name="Ramamoorthy G.K."/>
            <person name="Gryganskyi A."/>
            <person name="Culley D."/>
            <person name="Magnuson J.K."/>
            <person name="James T.Y."/>
            <person name="O'Malley M.A."/>
            <person name="Stajich J.E."/>
            <person name="Spatafora J.W."/>
            <person name="Visel A."/>
            <person name="Grigoriev I.V."/>
        </authorList>
    </citation>
    <scope>NUCLEOTIDE SEQUENCE [LARGE SCALE GENOMIC DNA]</scope>
    <source>
        <strain evidence="4 5">68-887.2</strain>
    </source>
</reference>
<dbReference type="SUPFAM" id="SSF47923">
    <property type="entry name" value="Ypt/Rab-GAP domain of gyp1p"/>
    <property type="match status" value="2"/>
</dbReference>
<dbReference type="InterPro" id="IPR000195">
    <property type="entry name" value="Rab-GAP-TBC_dom"/>
</dbReference>
<evidence type="ECO:0000259" key="3">
    <source>
        <dbReference type="PROSITE" id="PS50086"/>
    </source>
</evidence>
<organism evidence="4 5">
    <name type="scientific">Naematelia encephala</name>
    <dbReference type="NCBI Taxonomy" id="71784"/>
    <lineage>
        <taxon>Eukaryota</taxon>
        <taxon>Fungi</taxon>
        <taxon>Dikarya</taxon>
        <taxon>Basidiomycota</taxon>
        <taxon>Agaricomycotina</taxon>
        <taxon>Tremellomycetes</taxon>
        <taxon>Tremellales</taxon>
        <taxon>Naemateliaceae</taxon>
        <taxon>Naematelia</taxon>
    </lineage>
</organism>
<dbReference type="PANTHER" id="PTHR22957:SF502">
    <property type="entry name" value="SMALL G PROTEIN SIGNALING MODULATOR 2-RELATED"/>
    <property type="match status" value="1"/>
</dbReference>
<dbReference type="Gene3D" id="1.10.472.80">
    <property type="entry name" value="Ypt/Rab-GAP domain of gyp1p, domain 3"/>
    <property type="match status" value="1"/>
</dbReference>
<dbReference type="FunCoup" id="A0A1Y2B0D6">
    <property type="interactions" value="217"/>
</dbReference>
<feature type="region of interest" description="Disordered" evidence="2">
    <location>
        <begin position="1"/>
        <end position="58"/>
    </location>
</feature>
<feature type="region of interest" description="Disordered" evidence="2">
    <location>
        <begin position="460"/>
        <end position="479"/>
    </location>
</feature>
<dbReference type="Pfam" id="PF00566">
    <property type="entry name" value="RabGAP-TBC"/>
    <property type="match status" value="1"/>
</dbReference>
<dbReference type="STRING" id="71784.A0A1Y2B0D6"/>
<protein>
    <submittedName>
        <fullName evidence="4">Rab-GTPase-TBC domain-containing protein</fullName>
    </submittedName>
</protein>
<proteinExistence type="predicted"/>
<dbReference type="Proteomes" id="UP000193986">
    <property type="component" value="Unassembled WGS sequence"/>
</dbReference>
<dbReference type="FunFam" id="1.10.472.80:FF:000077">
    <property type="entry name" value="TBC1 domain family member"/>
    <property type="match status" value="1"/>
</dbReference>
<keyword evidence="5" id="KW-1185">Reference proteome</keyword>
<evidence type="ECO:0000313" key="5">
    <source>
        <dbReference type="Proteomes" id="UP000193986"/>
    </source>
</evidence>
<dbReference type="InterPro" id="IPR035969">
    <property type="entry name" value="Rab-GAP_TBC_sf"/>
</dbReference>
<dbReference type="PANTHER" id="PTHR22957">
    <property type="entry name" value="TBC1 DOMAIN FAMILY MEMBER GTPASE-ACTIVATING PROTEIN"/>
    <property type="match status" value="1"/>
</dbReference>
<feature type="domain" description="Rab-GAP TBC" evidence="3">
    <location>
        <begin position="513"/>
        <end position="763"/>
    </location>
</feature>
<dbReference type="PROSITE" id="PS50086">
    <property type="entry name" value="TBC_RABGAP"/>
    <property type="match status" value="1"/>
</dbReference>